<dbReference type="InterPro" id="IPR003439">
    <property type="entry name" value="ABC_transporter-like_ATP-bd"/>
</dbReference>
<dbReference type="InterPro" id="IPR027417">
    <property type="entry name" value="P-loop_NTPase"/>
</dbReference>
<evidence type="ECO:0000313" key="7">
    <source>
        <dbReference type="EMBL" id="MFD2546809.1"/>
    </source>
</evidence>
<proteinExistence type="predicted"/>
<comment type="caution">
    <text evidence="7">The sequence shown here is derived from an EMBL/GenBank/DDBJ whole genome shotgun (WGS) entry which is preliminary data.</text>
</comment>
<name>A0ABW5KCZ8_9SPHI</name>
<comment type="function">
    <text evidence="5">Part of the ABC transporter complex HmuTUV involved in hemin import. Responsible for energy coupling to the transport system.</text>
</comment>
<evidence type="ECO:0000256" key="4">
    <source>
        <dbReference type="ARBA" id="ARBA00022967"/>
    </source>
</evidence>
<keyword evidence="4" id="KW-1278">Translocase</keyword>
<dbReference type="SUPFAM" id="SSF144064">
    <property type="entry name" value="Heme iron utilization protein-like"/>
    <property type="match status" value="1"/>
</dbReference>
<dbReference type="SUPFAM" id="SSF52540">
    <property type="entry name" value="P-loop containing nucleoside triphosphate hydrolases"/>
    <property type="match status" value="1"/>
</dbReference>
<dbReference type="InterPro" id="IPR010413">
    <property type="entry name" value="HutX-like"/>
</dbReference>
<dbReference type="SMART" id="SM00382">
    <property type="entry name" value="AAA"/>
    <property type="match status" value="1"/>
</dbReference>
<keyword evidence="8" id="KW-1185">Reference proteome</keyword>
<dbReference type="InterPro" id="IPR053733">
    <property type="entry name" value="Heme_Transport_Util_sf"/>
</dbReference>
<dbReference type="NCBIfam" id="NF010068">
    <property type="entry name" value="PRK13548.1"/>
    <property type="match status" value="1"/>
</dbReference>
<organism evidence="7 8">
    <name type="scientific">Sphingobacterium suaedae</name>
    <dbReference type="NCBI Taxonomy" id="1686402"/>
    <lineage>
        <taxon>Bacteria</taxon>
        <taxon>Pseudomonadati</taxon>
        <taxon>Bacteroidota</taxon>
        <taxon>Sphingobacteriia</taxon>
        <taxon>Sphingobacteriales</taxon>
        <taxon>Sphingobacteriaceae</taxon>
        <taxon>Sphingobacterium</taxon>
    </lineage>
</organism>
<dbReference type="Pfam" id="PF00005">
    <property type="entry name" value="ABC_tran"/>
    <property type="match status" value="1"/>
</dbReference>
<accession>A0ABW5KCZ8</accession>
<keyword evidence="3 7" id="KW-0067">ATP-binding</keyword>
<evidence type="ECO:0000256" key="5">
    <source>
        <dbReference type="ARBA" id="ARBA00037066"/>
    </source>
</evidence>
<dbReference type="RefSeq" id="WP_380900960.1">
    <property type="nucleotide sequence ID" value="NZ_JBHUEG010000007.1"/>
</dbReference>
<dbReference type="Gene3D" id="3.40.1570.10">
    <property type="entry name" value="HemS/ChuS/ChuX like domains"/>
    <property type="match status" value="1"/>
</dbReference>
<keyword evidence="1" id="KW-0813">Transport</keyword>
<feature type="domain" description="ABC transporter" evidence="6">
    <location>
        <begin position="2"/>
        <end position="239"/>
    </location>
</feature>
<gene>
    <name evidence="7" type="ORF">ACFSR5_04010</name>
</gene>
<sequence length="574" mass="65040">MLRVEKLHFEVKGRKLLKDISLQVRRGEVLALLGSNGAGKSTLMKLLCGEYKPSAGLVSLHGRLLAEYTANELATKRAMLSQQQQISVSFTVAEIVIMGRYPHFKSLPRKVDLEIVAEVMELCGVKDLADRIFMSLSGGEQQRVQLARVLAQVWDSTDGLLLLDEPISALDMHYQQKVLAIAKALSRKGFMVVIVVHEVNFAATYADRIVMLKNGRKLFDGTPVEVLNTTDIYTIFSVKAGVVLNPRNLRPYIQLEEMKLDSCVFHSSLSSMTQQTSMIQERRGILLASNPYLDRAEQAALLQVSEVEIYTLEKGRATHYTADDMSGLLAEFETLGEVQYYTKNDFCTHKRYAKYTYQLVEDTGMCSTTSYPKVRVKPEIWQGSVLFNDEVERSIHFFDRYGRLLHGVYLTDRSNKAAFDRIQAYFLKHSTGRPVFEQGDGIRDFHLAAVANRAELQETSIDVLKRIFASYANKQQTIGIRVTSQGTEQGYIGAIAHLVDQGSRYFVKDETFELQINCRKLNEIARRMYVHQLDREQGVLDVVDSHGRAILQITGSMETLKRYCNENLMDNNII</sequence>
<dbReference type="Proteomes" id="UP001597545">
    <property type="component" value="Unassembled WGS sequence"/>
</dbReference>
<dbReference type="PROSITE" id="PS50893">
    <property type="entry name" value="ABC_TRANSPORTER_2"/>
    <property type="match status" value="1"/>
</dbReference>
<dbReference type="PANTHER" id="PTHR42794:SF1">
    <property type="entry name" value="HEMIN IMPORT ATP-BINDING PROTEIN HMUV"/>
    <property type="match status" value="1"/>
</dbReference>
<dbReference type="PANTHER" id="PTHR42794">
    <property type="entry name" value="HEMIN IMPORT ATP-BINDING PROTEIN HMUV"/>
    <property type="match status" value="1"/>
</dbReference>
<dbReference type="EMBL" id="JBHULR010000003">
    <property type="protein sequence ID" value="MFD2546809.1"/>
    <property type="molecule type" value="Genomic_DNA"/>
</dbReference>
<keyword evidence="2" id="KW-0547">Nucleotide-binding</keyword>
<reference evidence="8" key="1">
    <citation type="journal article" date="2019" name="Int. J. Syst. Evol. Microbiol.">
        <title>The Global Catalogue of Microorganisms (GCM) 10K type strain sequencing project: providing services to taxonomists for standard genome sequencing and annotation.</title>
        <authorList>
            <consortium name="The Broad Institute Genomics Platform"/>
            <consortium name="The Broad Institute Genome Sequencing Center for Infectious Disease"/>
            <person name="Wu L."/>
            <person name="Ma J."/>
        </authorList>
    </citation>
    <scope>NUCLEOTIDE SEQUENCE [LARGE SCALE GENOMIC DNA]</scope>
    <source>
        <strain evidence="8">KCTC 42662</strain>
    </source>
</reference>
<dbReference type="Pfam" id="PF06228">
    <property type="entry name" value="ChuX_HutX"/>
    <property type="match status" value="1"/>
</dbReference>
<dbReference type="Gene3D" id="3.40.50.300">
    <property type="entry name" value="P-loop containing nucleotide triphosphate hydrolases"/>
    <property type="match status" value="1"/>
</dbReference>
<evidence type="ECO:0000256" key="2">
    <source>
        <dbReference type="ARBA" id="ARBA00022741"/>
    </source>
</evidence>
<evidence type="ECO:0000256" key="3">
    <source>
        <dbReference type="ARBA" id="ARBA00022840"/>
    </source>
</evidence>
<dbReference type="InterPro" id="IPR017871">
    <property type="entry name" value="ABC_transporter-like_CS"/>
</dbReference>
<dbReference type="InterPro" id="IPR003593">
    <property type="entry name" value="AAA+_ATPase"/>
</dbReference>
<dbReference type="CDD" id="cd03214">
    <property type="entry name" value="ABC_Iron-Siderophores_B12_Hemin"/>
    <property type="match status" value="1"/>
</dbReference>
<evidence type="ECO:0000313" key="8">
    <source>
        <dbReference type="Proteomes" id="UP001597545"/>
    </source>
</evidence>
<evidence type="ECO:0000259" key="6">
    <source>
        <dbReference type="PROSITE" id="PS50893"/>
    </source>
</evidence>
<protein>
    <submittedName>
        <fullName evidence="7">Heme ABC transporter ATP-binding protein</fullName>
    </submittedName>
</protein>
<dbReference type="PROSITE" id="PS00211">
    <property type="entry name" value="ABC_TRANSPORTER_1"/>
    <property type="match status" value="1"/>
</dbReference>
<evidence type="ECO:0000256" key="1">
    <source>
        <dbReference type="ARBA" id="ARBA00022448"/>
    </source>
</evidence>
<dbReference type="GO" id="GO:0005524">
    <property type="term" value="F:ATP binding"/>
    <property type="evidence" value="ECO:0007669"/>
    <property type="project" value="UniProtKB-KW"/>
</dbReference>